<evidence type="ECO:0008006" key="4">
    <source>
        <dbReference type="Google" id="ProtNLM"/>
    </source>
</evidence>
<keyword evidence="3" id="KW-1185">Reference proteome</keyword>
<dbReference type="eggNOG" id="COG3504">
    <property type="taxonomic scope" value="Bacteria"/>
</dbReference>
<feature type="signal peptide" evidence="1">
    <location>
        <begin position="1"/>
        <end position="21"/>
    </location>
</feature>
<reference evidence="2 3" key="1">
    <citation type="submission" date="2013-09" db="EMBL/GenBank/DDBJ databases">
        <authorList>
            <person name="Zeng Z."/>
            <person name="Chen C."/>
        </authorList>
    </citation>
    <scope>NUCLEOTIDE SEQUENCE [LARGE SCALE GENOMIC DNA]</scope>
    <source>
        <strain evidence="2 3">WB 4.1-42</strain>
    </source>
</reference>
<evidence type="ECO:0000256" key="1">
    <source>
        <dbReference type="SAM" id="SignalP"/>
    </source>
</evidence>
<dbReference type="EMBL" id="JRLY01000001">
    <property type="protein sequence ID" value="KGO95045.1"/>
    <property type="molecule type" value="Genomic_DNA"/>
</dbReference>
<dbReference type="AlphaFoldDB" id="A0A0A2N3L2"/>
<dbReference type="InterPro" id="IPR022298">
    <property type="entry name" value="Conjug_transposon_TraN"/>
</dbReference>
<name>A0A0A2N3L2_9FLAO</name>
<accession>A0A0A2N3L2</accession>
<evidence type="ECO:0000313" key="2">
    <source>
        <dbReference type="EMBL" id="KGO95045.1"/>
    </source>
</evidence>
<gene>
    <name evidence="2" type="ORF">Q766_02750</name>
</gene>
<dbReference type="RefSeq" id="WP_026992425.1">
    <property type="nucleotide sequence ID" value="NZ_JRLY01000001.1"/>
</dbReference>
<protein>
    <recommendedName>
        <fullName evidence="4">Conjugative transposon protein TraN</fullName>
    </recommendedName>
</protein>
<dbReference type="Proteomes" id="UP000030111">
    <property type="component" value="Unassembled WGS sequence"/>
</dbReference>
<dbReference type="NCBIfam" id="TIGR03780">
    <property type="entry name" value="Bac_Flav_CT_N"/>
    <property type="match status" value="1"/>
</dbReference>
<dbReference type="Pfam" id="PF13595">
    <property type="entry name" value="DUF4138"/>
    <property type="match status" value="1"/>
</dbReference>
<dbReference type="STRING" id="1121898.GCA_000422725_01022"/>
<keyword evidence="1" id="KW-0732">Signal</keyword>
<evidence type="ECO:0000313" key="3">
    <source>
        <dbReference type="Proteomes" id="UP000030111"/>
    </source>
</evidence>
<dbReference type="OrthoDB" id="1038500at2"/>
<comment type="caution">
    <text evidence="2">The sequence shown here is derived from an EMBL/GenBank/DDBJ whole genome shotgun (WGS) entry which is preliminary data.</text>
</comment>
<sequence>MKHFRQLLSTVLLLLAVTVAAQQANRKGNIISQEIAIAYWKTTTIVFPFPIASVDRGSQDILAQKAIGIENVLQVKAAQQDFAATNLTVITSDGNLYSFPVCYDENAASLTLTLPDGKPGSLIQFDAAASNIKKMESIADLALHERTKLRGVSEKEYGIALAFTGLHIHDDLIYYRITIENETNISYDIDQLRFFVRDQKRSKRTASQELEIQPVHVYRQVEKIPAQSACTFVCVLPKFTIPDMKNLVIQLVEKGGGRHLKLSVKHQKVDKPILIP</sequence>
<organism evidence="2 3">
    <name type="scientific">Flavobacterium subsaxonicum WB 4.1-42 = DSM 21790</name>
    <dbReference type="NCBI Taxonomy" id="1121898"/>
    <lineage>
        <taxon>Bacteria</taxon>
        <taxon>Pseudomonadati</taxon>
        <taxon>Bacteroidota</taxon>
        <taxon>Flavobacteriia</taxon>
        <taxon>Flavobacteriales</taxon>
        <taxon>Flavobacteriaceae</taxon>
        <taxon>Flavobacterium</taxon>
    </lineage>
</organism>
<feature type="chain" id="PRO_5001993028" description="Conjugative transposon protein TraN" evidence="1">
    <location>
        <begin position="22"/>
        <end position="276"/>
    </location>
</feature>
<proteinExistence type="predicted"/>